<feature type="region of interest" description="Disordered" evidence="1">
    <location>
        <begin position="28"/>
        <end position="174"/>
    </location>
</feature>
<proteinExistence type="predicted"/>
<evidence type="ECO:0000256" key="1">
    <source>
        <dbReference type="SAM" id="MobiDB-lite"/>
    </source>
</evidence>
<feature type="compositionally biased region" description="Polar residues" evidence="1">
    <location>
        <begin position="104"/>
        <end position="114"/>
    </location>
</feature>
<dbReference type="Proteomes" id="UP000664521">
    <property type="component" value="Unassembled WGS sequence"/>
</dbReference>
<gene>
    <name evidence="2" type="ORF">HETSPECPRED_003059</name>
</gene>
<feature type="compositionally biased region" description="Polar residues" evidence="1">
    <location>
        <begin position="40"/>
        <end position="50"/>
    </location>
</feature>
<evidence type="ECO:0000313" key="2">
    <source>
        <dbReference type="EMBL" id="CAF9916962.1"/>
    </source>
</evidence>
<keyword evidence="3" id="KW-1185">Reference proteome</keyword>
<dbReference type="EMBL" id="CAJPDS010000019">
    <property type="protein sequence ID" value="CAF9916962.1"/>
    <property type="molecule type" value="Genomic_DNA"/>
</dbReference>
<organism evidence="2 3">
    <name type="scientific">Heterodermia speciosa</name>
    <dbReference type="NCBI Taxonomy" id="116794"/>
    <lineage>
        <taxon>Eukaryota</taxon>
        <taxon>Fungi</taxon>
        <taxon>Dikarya</taxon>
        <taxon>Ascomycota</taxon>
        <taxon>Pezizomycotina</taxon>
        <taxon>Lecanoromycetes</taxon>
        <taxon>OSLEUM clade</taxon>
        <taxon>Lecanoromycetidae</taxon>
        <taxon>Caliciales</taxon>
        <taxon>Physciaceae</taxon>
        <taxon>Heterodermia</taxon>
    </lineage>
</organism>
<comment type="caution">
    <text evidence="2">The sequence shown here is derived from an EMBL/GenBank/DDBJ whole genome shotgun (WGS) entry which is preliminary data.</text>
</comment>
<name>A0A8H3F227_9LECA</name>
<sequence length="379" mass="43044">METFHNFQHLLTHIFSSNRSSEAIVQPIQSTNESLDPESSRAQIPGQQQEIKAPNTVAVGDSIPSTDNSQESESPRRRLSSQQQVARSFRVSKTPSPPLRRSPRNTAQRSNRSSEVVDDSIASTNNNSSQDQESPRAAHKNSQKQIEKVSRVSKPPSPPLRRSPRATGPRTARHGSIPNRCCEYVDEATQQRCGNFEGYKGIEMYECMTRRSHNHREFGESYLVCEPCRLRYISARRPILNTLIPTWRALKCKACSLTDRSNQDADIRRNGYDTCTCLEALEDRYAEWHCQADLTQVHQQPYIDFAQRRFDEARHMRVRRDLLGEGGCRDVRVDWRLPPRRWPVAVCCLGGRPWVVRGVPHGLASRVCVACDGVVVRPG</sequence>
<dbReference type="AlphaFoldDB" id="A0A8H3F227"/>
<feature type="compositionally biased region" description="Polar residues" evidence="1">
    <location>
        <begin position="63"/>
        <end position="72"/>
    </location>
</feature>
<feature type="compositionally biased region" description="Polar residues" evidence="1">
    <location>
        <begin position="80"/>
        <end position="94"/>
    </location>
</feature>
<reference evidence="2" key="1">
    <citation type="submission" date="2021-03" db="EMBL/GenBank/DDBJ databases">
        <authorList>
            <person name="Tagirdzhanova G."/>
        </authorList>
    </citation>
    <scope>NUCLEOTIDE SEQUENCE</scope>
</reference>
<protein>
    <submittedName>
        <fullName evidence="2">Uncharacterized protein</fullName>
    </submittedName>
</protein>
<accession>A0A8H3F227</accession>
<evidence type="ECO:0000313" key="3">
    <source>
        <dbReference type="Proteomes" id="UP000664521"/>
    </source>
</evidence>
<feature type="compositionally biased region" description="Polar residues" evidence="1">
    <location>
        <begin position="121"/>
        <end position="132"/>
    </location>
</feature>